<reference evidence="3" key="1">
    <citation type="journal article" date="2019" name="MBio">
        <title>Virus Genomes from Deep Sea Sediments Expand the Ocean Megavirome and Support Independent Origins of Viral Gigantism.</title>
        <authorList>
            <person name="Backstrom D."/>
            <person name="Yutin N."/>
            <person name="Jorgensen S.L."/>
            <person name="Dharamshi J."/>
            <person name="Homa F."/>
            <person name="Zaremba-Niedwiedzka K."/>
            <person name="Spang A."/>
            <person name="Wolf Y.I."/>
            <person name="Koonin E.V."/>
            <person name="Ettema T.J."/>
        </authorList>
    </citation>
    <scope>NUCLEOTIDE SEQUENCE</scope>
</reference>
<protein>
    <submittedName>
        <fullName evidence="3">Methyltransf_13 and Methyltransf_14 domain-containing protein</fullName>
    </submittedName>
</protein>
<evidence type="ECO:0000313" key="3">
    <source>
        <dbReference type="EMBL" id="QBK91835.1"/>
    </source>
</evidence>
<feature type="domain" description="C-methyltransferase" evidence="2">
    <location>
        <begin position="254"/>
        <end position="413"/>
    </location>
</feature>
<dbReference type="InterPro" id="IPR029063">
    <property type="entry name" value="SAM-dependent_MTases_sf"/>
</dbReference>
<name>A0A481Z8M1_9VIRU</name>
<organism evidence="3">
    <name type="scientific">Pithovirus LCPAC304</name>
    <dbReference type="NCBI Taxonomy" id="2506594"/>
    <lineage>
        <taxon>Viruses</taxon>
        <taxon>Pithoviruses</taxon>
    </lineage>
</organism>
<evidence type="ECO:0000259" key="2">
    <source>
        <dbReference type="Pfam" id="PF08484"/>
    </source>
</evidence>
<dbReference type="Gene3D" id="3.40.50.150">
    <property type="entry name" value="Vaccinia Virus protein VP39"/>
    <property type="match status" value="1"/>
</dbReference>
<dbReference type="Gene3D" id="6.20.50.110">
    <property type="entry name" value="Methyltransferase, zinc-binding domain"/>
    <property type="match status" value="1"/>
</dbReference>
<dbReference type="EMBL" id="MK500565">
    <property type="protein sequence ID" value="QBK91835.1"/>
    <property type="molecule type" value="Genomic_DNA"/>
</dbReference>
<dbReference type="InterPro" id="IPR013630">
    <property type="entry name" value="Methyltransf_Zn-bd_dom_put"/>
</dbReference>
<proteinExistence type="predicted"/>
<feature type="domain" description="Methyltransferase putative zinc binding" evidence="1">
    <location>
        <begin position="8"/>
        <end position="73"/>
    </location>
</feature>
<accession>A0A481Z8M1</accession>
<dbReference type="Pfam" id="PF08421">
    <property type="entry name" value="Methyltransf_13"/>
    <property type="match status" value="1"/>
</dbReference>
<gene>
    <name evidence="3" type="ORF">LCPAC304_01740</name>
</gene>
<dbReference type="SUPFAM" id="SSF53335">
    <property type="entry name" value="S-adenosyl-L-methionine-dependent methyltransferases"/>
    <property type="match status" value="1"/>
</dbReference>
<dbReference type="InterPro" id="IPR013691">
    <property type="entry name" value="MeTrfase_14"/>
</dbReference>
<dbReference type="Pfam" id="PF08484">
    <property type="entry name" value="Methyltransf_14"/>
    <property type="match status" value="1"/>
</dbReference>
<sequence length="424" mass="48261">MTEKIVKCRICGNERLLDIFNLGEQSLASQFPAPDEPDPMKAPLHLVKCDDKENHSRCGLLQLSHTVASKNLYSHKYGYRSGINSTMPRHLEGLVREIEERIDLQDNDIVVDIGSNDCTLLKAYSEDVILRKIGIDPIGSKFLAYYPKHIHLSPHFFSKKVYRSQFGEKQARVVTSISMFYDLPDPLMFAKDVKAILADDGIWVTEQSYCVTMIEKTSFDTICHEHLEYYTFKQIAFIAHAAGLQIVDVSLNECNGGSFRISMTHKDNDRIPIRSESIASLVKKEEDLALHTLVPLHAFVERCQARKDALMSFLTEQKNIGKSIYIYGASTKGNTLLQYYGLDNSLITAAAERNPDKYGCRTPHTNIPIVDEKTMRDANPDFLLVLPWHFRDEFVARETEYIESGGTLIFPLPTVNFYSQKKKH</sequence>
<dbReference type="Pfam" id="PF13489">
    <property type="entry name" value="Methyltransf_23"/>
    <property type="match status" value="1"/>
</dbReference>
<dbReference type="Gene3D" id="3.40.50.720">
    <property type="entry name" value="NAD(P)-binding Rossmann-like Domain"/>
    <property type="match status" value="1"/>
</dbReference>
<evidence type="ECO:0000259" key="1">
    <source>
        <dbReference type="Pfam" id="PF08421"/>
    </source>
</evidence>
<dbReference type="InterPro" id="IPR038576">
    <property type="entry name" value="Methyltransf_Zn-bd_dom_put_sf"/>
</dbReference>